<dbReference type="Proteomes" id="UP000092460">
    <property type="component" value="Unassembled WGS sequence"/>
</dbReference>
<organism evidence="1 2">
    <name type="scientific">Glossina palpalis gambiensis</name>
    <dbReference type="NCBI Taxonomy" id="67801"/>
    <lineage>
        <taxon>Eukaryota</taxon>
        <taxon>Metazoa</taxon>
        <taxon>Ecdysozoa</taxon>
        <taxon>Arthropoda</taxon>
        <taxon>Hexapoda</taxon>
        <taxon>Insecta</taxon>
        <taxon>Pterygota</taxon>
        <taxon>Neoptera</taxon>
        <taxon>Endopterygota</taxon>
        <taxon>Diptera</taxon>
        <taxon>Brachycera</taxon>
        <taxon>Muscomorpha</taxon>
        <taxon>Hippoboscoidea</taxon>
        <taxon>Glossinidae</taxon>
        <taxon>Glossina</taxon>
    </lineage>
</organism>
<reference evidence="1" key="2">
    <citation type="submission" date="2020-05" db="UniProtKB">
        <authorList>
            <consortium name="EnsemblMetazoa"/>
        </authorList>
    </citation>
    <scope>IDENTIFICATION</scope>
    <source>
        <strain evidence="1">IAEA</strain>
    </source>
</reference>
<reference evidence="2" key="1">
    <citation type="submission" date="2015-01" db="EMBL/GenBank/DDBJ databases">
        <authorList>
            <person name="Aksoy S."/>
            <person name="Warren W."/>
            <person name="Wilson R.K."/>
        </authorList>
    </citation>
    <scope>NUCLEOTIDE SEQUENCE [LARGE SCALE GENOMIC DNA]</scope>
    <source>
        <strain evidence="2">IAEA</strain>
    </source>
</reference>
<accession>A0A1B0C059</accession>
<evidence type="ECO:0000313" key="2">
    <source>
        <dbReference type="Proteomes" id="UP000092460"/>
    </source>
</evidence>
<dbReference type="EMBL" id="JXJN01023469">
    <property type="status" value="NOT_ANNOTATED_CDS"/>
    <property type="molecule type" value="Genomic_DNA"/>
</dbReference>
<proteinExistence type="predicted"/>
<dbReference type="AlphaFoldDB" id="A0A1B0C059"/>
<dbReference type="EnsemblMetazoa" id="GPPI045641-RA">
    <property type="protein sequence ID" value="GPPI045641-PA"/>
    <property type="gene ID" value="GPPI045641"/>
</dbReference>
<dbReference type="VEuPathDB" id="VectorBase:GPPI045641"/>
<protein>
    <submittedName>
        <fullName evidence="1">Uncharacterized protein</fullName>
    </submittedName>
</protein>
<evidence type="ECO:0000313" key="1">
    <source>
        <dbReference type="EnsemblMetazoa" id="GPPI045641-PA"/>
    </source>
</evidence>
<name>A0A1B0C059_9MUSC</name>
<sequence>MVQKQQQQQQQQQQFCSYLATALAGDLVTLFLLSSAYSCGCGYHLFVYCYAKRLPNIHSHLWRVLLPVRELRYLDLVRVLNKVLALVCCCYCLLLLGDNDKNTCARILLHSHNEIRKTLIKRSDKAEVVAQAGSVSEVI</sequence>
<keyword evidence="2" id="KW-1185">Reference proteome</keyword>